<keyword evidence="2" id="KW-1185">Reference proteome</keyword>
<proteinExistence type="predicted"/>
<comment type="caution">
    <text evidence="1">The sequence shown here is derived from an EMBL/GenBank/DDBJ whole genome shotgun (WGS) entry which is preliminary data.</text>
</comment>
<dbReference type="Proteomes" id="UP001140234">
    <property type="component" value="Unassembled WGS sequence"/>
</dbReference>
<name>A0ACC1JP94_9FUNG</name>
<protein>
    <submittedName>
        <fullName evidence="1">Uncharacterized protein</fullName>
    </submittedName>
</protein>
<evidence type="ECO:0000313" key="2">
    <source>
        <dbReference type="Proteomes" id="UP001140234"/>
    </source>
</evidence>
<evidence type="ECO:0000313" key="1">
    <source>
        <dbReference type="EMBL" id="KAJ2764609.1"/>
    </source>
</evidence>
<feature type="non-terminal residue" evidence="1">
    <location>
        <position position="1"/>
    </location>
</feature>
<dbReference type="EMBL" id="JANBUJ010002287">
    <property type="protein sequence ID" value="KAJ2764609.1"/>
    <property type="molecule type" value="Genomic_DNA"/>
</dbReference>
<gene>
    <name evidence="1" type="ORF">IWQ57_005105</name>
</gene>
<organism evidence="1 2">
    <name type="scientific">Coemansia nantahalensis</name>
    <dbReference type="NCBI Taxonomy" id="2789366"/>
    <lineage>
        <taxon>Eukaryota</taxon>
        <taxon>Fungi</taxon>
        <taxon>Fungi incertae sedis</taxon>
        <taxon>Zoopagomycota</taxon>
        <taxon>Kickxellomycotina</taxon>
        <taxon>Kickxellomycetes</taxon>
        <taxon>Kickxellales</taxon>
        <taxon>Kickxellaceae</taxon>
        <taxon>Coemansia</taxon>
    </lineage>
</organism>
<sequence length="73" mass="7803">YAGNEGSDAEDGAASNSLHTVIIECEHGKAATTRLGAYRLFLLSGQATPLGMLKLKLESLCHFLEDCLHCGPR</sequence>
<reference evidence="1" key="1">
    <citation type="submission" date="2022-07" db="EMBL/GenBank/DDBJ databases">
        <title>Phylogenomic reconstructions and comparative analyses of Kickxellomycotina fungi.</title>
        <authorList>
            <person name="Reynolds N.K."/>
            <person name="Stajich J.E."/>
            <person name="Barry K."/>
            <person name="Grigoriev I.V."/>
            <person name="Crous P."/>
            <person name="Smith M.E."/>
        </authorList>
    </citation>
    <scope>NUCLEOTIDE SEQUENCE</scope>
    <source>
        <strain evidence="1">CBS 109366</strain>
    </source>
</reference>
<accession>A0ACC1JP94</accession>